<evidence type="ECO:0000259" key="3">
    <source>
        <dbReference type="Pfam" id="PF12781"/>
    </source>
</evidence>
<feature type="coiled-coil region" evidence="1">
    <location>
        <begin position="109"/>
        <end position="136"/>
    </location>
</feature>
<dbReference type="Pfam" id="PF12781">
    <property type="entry name" value="AAA_9"/>
    <property type="match status" value="1"/>
</dbReference>
<evidence type="ECO:0000259" key="2">
    <source>
        <dbReference type="Pfam" id="PF03028"/>
    </source>
</evidence>
<keyword evidence="6" id="KW-1185">Reference proteome</keyword>
<evidence type="ECO:0000259" key="4">
    <source>
        <dbReference type="Pfam" id="PF18198"/>
    </source>
</evidence>
<dbReference type="Pfam" id="PF18199">
    <property type="entry name" value="Dynein_C"/>
    <property type="match status" value="1"/>
</dbReference>
<dbReference type="InterPro" id="IPR042219">
    <property type="entry name" value="AAA_lid_11_sf"/>
</dbReference>
<accession>A0ABM1EP06</accession>
<dbReference type="GeneID" id="106814145"/>
<dbReference type="Gene3D" id="3.10.490.20">
    <property type="match status" value="1"/>
</dbReference>
<dbReference type="Gene3D" id="1.10.8.720">
    <property type="entry name" value="Region D6 of dynein motor"/>
    <property type="match status" value="1"/>
</dbReference>
<feature type="domain" description="Dynein heavy chain C-terminal" evidence="5">
    <location>
        <begin position="640"/>
        <end position="938"/>
    </location>
</feature>
<evidence type="ECO:0000256" key="1">
    <source>
        <dbReference type="SAM" id="Coils"/>
    </source>
</evidence>
<feature type="coiled-coil region" evidence="1">
    <location>
        <begin position="50"/>
        <end position="77"/>
    </location>
</feature>
<protein>
    <submittedName>
        <fullName evidence="7">Dynein heavy chain 8, axonemal-like isoform X1</fullName>
    </submittedName>
</protein>
<dbReference type="InterPro" id="IPR041228">
    <property type="entry name" value="Dynein_C"/>
</dbReference>
<dbReference type="Gene3D" id="3.40.50.300">
    <property type="entry name" value="P-loop containing nucleotide triphosphate hydrolases"/>
    <property type="match status" value="2"/>
</dbReference>
<feature type="domain" description="Dynein heavy chain AAA lid" evidence="4">
    <location>
        <begin position="495"/>
        <end position="634"/>
    </location>
</feature>
<dbReference type="RefSeq" id="XP_014673927.1">
    <property type="nucleotide sequence ID" value="XM_014818441.1"/>
</dbReference>
<proteinExistence type="predicted"/>
<dbReference type="PANTHER" id="PTHR46961">
    <property type="entry name" value="DYNEIN HEAVY CHAIN 1, AXONEMAL-LIKE PROTEIN"/>
    <property type="match status" value="1"/>
</dbReference>
<name>A0ABM1EP06_PRICU</name>
<sequence>MKGFALYLQTELANPVYSPDVSARTNMIDFTVTMKGLEDQLLGVVILTEKQELEAERNQLLIQIAANRRRMQELEDTLLHRLSTVEGSLIDDQQVVSVLKSTKQMALEVQEKLNVAAETEAKINAAREEYRAVATRGSILYFLITEMSMVNIMYQTSLKQFLVLFNESMAKSAKTAVPSKRIGNIIDYMTFRVFKYVTQGLYENDKFLFTLLLAIKINLTMGTISEKEFQTFIKGGAALDMNSAEPKPKKWIPDITWLNLVQLSNLKQFQNILDQVTRNDKAWKTWYDEDAPEACTIPDGYSASLLPFSRLLLVRSWCPDRTIAQSRSYVASAIGNKYTESLFLNLAAILEESDCRTPLVCLLSQGSDPSEAIARLAAKFEFACSSVSMGQGQELHARRLLAENMPTGGWILLQNCHLGLEFMSELLETLSTTATVHETFRCWMTTEMHPKFPITMLQASIKFTNDPPMGIKASLKRTFAQISQDQLEANSAAQWRPMLYTVAFLHAVVQERRKFGPLGWNIPYEFNNSDFTSTVQFIQNHLEEVSPKKGISWATVRYMIGEVQYGGRVTDDFDKRLINTFARVWFSDSMFAKEFEFHEGYQVIASTNIEQLRLSIEKLPSMDSPEVFRLHPNANIAYQTNRANKIFSTILNIQPKDVVVGQGDTREMIVYKIVTDMLQKLPHDYQPHHVKERLNKMGALSSMTIFLRQEIDCMQKVISTVRATLCDLRLAIDGTIVMSDSLRGAVDSLSNAMIPDIWLRVSWESATLGFWFMELIERNMQLTTWLDHGRPKCFWMSGFFNPQGFLTAMRQEITRAHKGWSLDKVVLQNEVTKCMREDITAPPAEGVYISGLHLDGASWDRRSSRLAEPIPKVLFTPMPVVRMYADVVDSTTGSQQFYECPVYKKPSRTGLNYIATLALSAGGMSPDHWCLRGVALLCDVHT</sequence>
<keyword evidence="1" id="KW-0175">Coiled coil</keyword>
<gene>
    <name evidence="7" type="primary">LOC106814145</name>
</gene>
<dbReference type="Gene3D" id="1.20.1270.280">
    <property type="match status" value="1"/>
</dbReference>
<feature type="domain" description="Dynein heavy chain region D6 P-loop" evidence="2">
    <location>
        <begin position="355"/>
        <end position="464"/>
    </location>
</feature>
<dbReference type="PANTHER" id="PTHR46961:SF19">
    <property type="entry name" value="DYNEIN HEAVY CHAIN 5, AXONEMAL"/>
    <property type="match status" value="1"/>
</dbReference>
<dbReference type="Proteomes" id="UP000695022">
    <property type="component" value="Unplaced"/>
</dbReference>
<dbReference type="InterPro" id="IPR043160">
    <property type="entry name" value="Dynein_C_barrel"/>
</dbReference>
<dbReference type="Pfam" id="PF03028">
    <property type="entry name" value="Dynein_heavy"/>
    <property type="match status" value="1"/>
</dbReference>
<dbReference type="Pfam" id="PF18198">
    <property type="entry name" value="AAA_lid_11"/>
    <property type="match status" value="1"/>
</dbReference>
<dbReference type="Gene3D" id="6.10.140.1060">
    <property type="match status" value="1"/>
</dbReference>
<organism evidence="6 7">
    <name type="scientific">Priapulus caudatus</name>
    <name type="common">Priapulid worm</name>
    <dbReference type="NCBI Taxonomy" id="37621"/>
    <lineage>
        <taxon>Eukaryota</taxon>
        <taxon>Metazoa</taxon>
        <taxon>Ecdysozoa</taxon>
        <taxon>Scalidophora</taxon>
        <taxon>Priapulida</taxon>
        <taxon>Priapulimorpha</taxon>
        <taxon>Priapulimorphida</taxon>
        <taxon>Priapulidae</taxon>
        <taxon>Priapulus</taxon>
    </lineage>
</organism>
<dbReference type="InterPro" id="IPR026983">
    <property type="entry name" value="DHC"/>
</dbReference>
<dbReference type="InterPro" id="IPR035706">
    <property type="entry name" value="AAA_9"/>
</dbReference>
<dbReference type="InterPro" id="IPR027417">
    <property type="entry name" value="P-loop_NTPase"/>
</dbReference>
<dbReference type="InterPro" id="IPR041658">
    <property type="entry name" value="AAA_lid_11"/>
</dbReference>
<evidence type="ECO:0000313" key="7">
    <source>
        <dbReference type="RefSeq" id="XP_014673927.1"/>
    </source>
</evidence>
<dbReference type="Gene3D" id="1.10.8.1220">
    <property type="match status" value="1"/>
</dbReference>
<reference evidence="7" key="1">
    <citation type="submission" date="2025-08" db="UniProtKB">
        <authorList>
            <consortium name="RefSeq"/>
        </authorList>
    </citation>
    <scope>IDENTIFICATION</scope>
</reference>
<dbReference type="InterPro" id="IPR004273">
    <property type="entry name" value="Dynein_heavy_D6_P-loop"/>
</dbReference>
<evidence type="ECO:0000259" key="5">
    <source>
        <dbReference type="Pfam" id="PF18199"/>
    </source>
</evidence>
<feature type="domain" description="Dynein heavy chain ATP-binding dynein motor region" evidence="3">
    <location>
        <begin position="2"/>
        <end position="109"/>
    </location>
</feature>
<evidence type="ECO:0000313" key="6">
    <source>
        <dbReference type="Proteomes" id="UP000695022"/>
    </source>
</evidence>